<evidence type="ECO:0000259" key="8">
    <source>
        <dbReference type="Pfam" id="PF01316"/>
    </source>
</evidence>
<evidence type="ECO:0000313" key="10">
    <source>
        <dbReference type="EMBL" id="GGI65969.1"/>
    </source>
</evidence>
<dbReference type="InterPro" id="IPR001669">
    <property type="entry name" value="Arg_repress"/>
</dbReference>
<dbReference type="GO" id="GO:0005737">
    <property type="term" value="C:cytoplasm"/>
    <property type="evidence" value="ECO:0007669"/>
    <property type="project" value="UniProtKB-SubCell"/>
</dbReference>
<dbReference type="InterPro" id="IPR036388">
    <property type="entry name" value="WH-like_DNA-bd_sf"/>
</dbReference>
<reference evidence="10" key="1">
    <citation type="journal article" date="2014" name="Int. J. Syst. Evol. Microbiol.">
        <title>Complete genome sequence of Corynebacterium casei LMG S-19264T (=DSM 44701T), isolated from a smear-ripened cheese.</title>
        <authorList>
            <consortium name="US DOE Joint Genome Institute (JGI-PGF)"/>
            <person name="Walter F."/>
            <person name="Albersmeier A."/>
            <person name="Kalinowski J."/>
            <person name="Ruckert C."/>
        </authorList>
    </citation>
    <scope>NUCLEOTIDE SEQUENCE</scope>
    <source>
        <strain evidence="10">CCM 8433</strain>
    </source>
</reference>
<keyword evidence="3 7" id="KW-0963">Cytoplasm</keyword>
<dbReference type="Proteomes" id="UP000622610">
    <property type="component" value="Unassembled WGS sequence"/>
</dbReference>
<dbReference type="Gene3D" id="1.10.10.10">
    <property type="entry name" value="Winged helix-like DNA-binding domain superfamily/Winged helix DNA-binding domain"/>
    <property type="match status" value="1"/>
</dbReference>
<keyword evidence="6 7" id="KW-0804">Transcription</keyword>
<feature type="domain" description="Arginine repressor DNA-binding" evidence="8">
    <location>
        <begin position="1"/>
        <end position="62"/>
    </location>
</feature>
<dbReference type="PANTHER" id="PTHR34471">
    <property type="entry name" value="ARGININE REPRESSOR"/>
    <property type="match status" value="1"/>
</dbReference>
<dbReference type="Pfam" id="PF01316">
    <property type="entry name" value="Arg_repressor"/>
    <property type="match status" value="1"/>
</dbReference>
<evidence type="ECO:0000259" key="9">
    <source>
        <dbReference type="Pfam" id="PF02863"/>
    </source>
</evidence>
<keyword evidence="5 7" id="KW-0238">DNA-binding</keyword>
<keyword evidence="11" id="KW-1185">Reference proteome</keyword>
<evidence type="ECO:0000256" key="3">
    <source>
        <dbReference type="ARBA" id="ARBA00022490"/>
    </source>
</evidence>
<evidence type="ECO:0000256" key="6">
    <source>
        <dbReference type="ARBA" id="ARBA00023163"/>
    </source>
</evidence>
<dbReference type="InterPro" id="IPR020900">
    <property type="entry name" value="Arg_repress_DNA-bd"/>
</dbReference>
<evidence type="ECO:0000256" key="1">
    <source>
        <dbReference type="ARBA" id="ARBA00004496"/>
    </source>
</evidence>
<gene>
    <name evidence="10" type="primary">argR3</name>
    <name evidence="7" type="synonym">argR</name>
    <name evidence="10" type="ORF">GCM10011482_16230</name>
</gene>
<sequence length="152" mass="17241">MKKSERHAIIENLIQKNTIRTQDELRHLLMENGVVATQATISRDIRDLKIVKAVDASGIAYFQQFEEKVHEDTTEKNHLNQLVQDVVTKVDRVQFMTILHTIPNNAPILAAAIDEIEMTEKVCSLAGFDIVVIISPNEDAAITLENRFKQPH</sequence>
<comment type="function">
    <text evidence="7">Regulates arginine biosynthesis genes.</text>
</comment>
<dbReference type="HAMAP" id="MF_00173">
    <property type="entry name" value="Arg_repressor"/>
    <property type="match status" value="1"/>
</dbReference>
<keyword evidence="7" id="KW-0028">Amino-acid biosynthesis</keyword>
<keyword evidence="7" id="KW-0678">Repressor</keyword>
<proteinExistence type="inferred from homology"/>
<comment type="caution">
    <text evidence="10">The sequence shown here is derived from an EMBL/GenBank/DDBJ whole genome shotgun (WGS) entry which is preliminary data.</text>
</comment>
<evidence type="ECO:0000256" key="4">
    <source>
        <dbReference type="ARBA" id="ARBA00023015"/>
    </source>
</evidence>
<dbReference type="EMBL" id="BMDT01000007">
    <property type="protein sequence ID" value="GGI65969.1"/>
    <property type="molecule type" value="Genomic_DNA"/>
</dbReference>
<dbReference type="PRINTS" id="PR01467">
    <property type="entry name" value="ARGREPRESSOR"/>
</dbReference>
<name>A0A917JIH1_9ENTE</name>
<organism evidence="10 11">
    <name type="scientific">Enterococcus alcedinis</name>
    <dbReference type="NCBI Taxonomy" id="1274384"/>
    <lineage>
        <taxon>Bacteria</taxon>
        <taxon>Bacillati</taxon>
        <taxon>Bacillota</taxon>
        <taxon>Bacilli</taxon>
        <taxon>Lactobacillales</taxon>
        <taxon>Enterococcaceae</taxon>
        <taxon>Enterococcus</taxon>
    </lineage>
</organism>
<dbReference type="RefSeq" id="WP_188367806.1">
    <property type="nucleotide sequence ID" value="NZ_BMDT01000007.1"/>
</dbReference>
<protein>
    <recommendedName>
        <fullName evidence="7">Arginine repressor</fullName>
    </recommendedName>
</protein>
<dbReference type="PANTHER" id="PTHR34471:SF1">
    <property type="entry name" value="ARGININE REPRESSOR"/>
    <property type="match status" value="1"/>
</dbReference>
<evidence type="ECO:0000256" key="5">
    <source>
        <dbReference type="ARBA" id="ARBA00023125"/>
    </source>
</evidence>
<reference evidence="10" key="2">
    <citation type="submission" date="2020-09" db="EMBL/GenBank/DDBJ databases">
        <authorList>
            <person name="Sun Q."/>
            <person name="Sedlacek I."/>
        </authorList>
    </citation>
    <scope>NUCLEOTIDE SEQUENCE</scope>
    <source>
        <strain evidence="10">CCM 8433</strain>
    </source>
</reference>
<comment type="subcellular location">
    <subcellularLocation>
        <location evidence="1 7">Cytoplasm</location>
    </subcellularLocation>
</comment>
<dbReference type="GO" id="GO:0003677">
    <property type="term" value="F:DNA binding"/>
    <property type="evidence" value="ECO:0007669"/>
    <property type="project" value="UniProtKB-KW"/>
</dbReference>
<comment type="pathway">
    <text evidence="7">Amino-acid biosynthesis; L-arginine biosynthesis [regulation].</text>
</comment>
<comment type="similarity">
    <text evidence="2 7">Belongs to the ArgR family.</text>
</comment>
<dbReference type="AlphaFoldDB" id="A0A917JIH1"/>
<dbReference type="GO" id="GO:0034618">
    <property type="term" value="F:arginine binding"/>
    <property type="evidence" value="ECO:0007669"/>
    <property type="project" value="InterPro"/>
</dbReference>
<evidence type="ECO:0000313" key="11">
    <source>
        <dbReference type="Proteomes" id="UP000622610"/>
    </source>
</evidence>
<keyword evidence="4 7" id="KW-0805">Transcription regulation</keyword>
<dbReference type="GO" id="GO:0006526">
    <property type="term" value="P:L-arginine biosynthetic process"/>
    <property type="evidence" value="ECO:0007669"/>
    <property type="project" value="UniProtKB-KW"/>
</dbReference>
<dbReference type="InterPro" id="IPR036390">
    <property type="entry name" value="WH_DNA-bd_sf"/>
</dbReference>
<dbReference type="InterPro" id="IPR020899">
    <property type="entry name" value="Arg_repress_C"/>
</dbReference>
<dbReference type="SUPFAM" id="SSF46785">
    <property type="entry name" value="Winged helix' DNA-binding domain"/>
    <property type="match status" value="1"/>
</dbReference>
<dbReference type="Gene3D" id="3.30.1360.40">
    <property type="match status" value="1"/>
</dbReference>
<evidence type="ECO:0000256" key="2">
    <source>
        <dbReference type="ARBA" id="ARBA00008316"/>
    </source>
</evidence>
<accession>A0A917JIH1</accession>
<feature type="domain" description="Arginine repressor C-terminal" evidence="9">
    <location>
        <begin position="84"/>
        <end position="149"/>
    </location>
</feature>
<dbReference type="GO" id="GO:0051259">
    <property type="term" value="P:protein complex oligomerization"/>
    <property type="evidence" value="ECO:0007669"/>
    <property type="project" value="InterPro"/>
</dbReference>
<dbReference type="GO" id="GO:0003700">
    <property type="term" value="F:DNA-binding transcription factor activity"/>
    <property type="evidence" value="ECO:0007669"/>
    <property type="project" value="UniProtKB-UniRule"/>
</dbReference>
<dbReference type="SUPFAM" id="SSF55252">
    <property type="entry name" value="C-terminal domain of arginine repressor"/>
    <property type="match status" value="1"/>
</dbReference>
<evidence type="ECO:0000256" key="7">
    <source>
        <dbReference type="HAMAP-Rule" id="MF_00173"/>
    </source>
</evidence>
<keyword evidence="7" id="KW-0055">Arginine biosynthesis</keyword>
<dbReference type="InterPro" id="IPR036251">
    <property type="entry name" value="Arg_repress_C_sf"/>
</dbReference>
<dbReference type="GO" id="GO:1900079">
    <property type="term" value="P:regulation of arginine biosynthetic process"/>
    <property type="evidence" value="ECO:0007669"/>
    <property type="project" value="UniProtKB-UniRule"/>
</dbReference>
<dbReference type="Pfam" id="PF02863">
    <property type="entry name" value="Arg_repressor_C"/>
    <property type="match status" value="1"/>
</dbReference>